<name>A0A4C1ZL53_EUMVA</name>
<gene>
    <name evidence="2" type="ORF">EVAR_17482_1</name>
</gene>
<sequence length="130" mass="14488">MTCDLPCRRQSHKLTFSLRPNNSTLLINLVTKNTPDGTRQRAGARGGRRADGAGGAAPVNQSGISTTRGKPISNCLTSRRRRRDNRRRHVNPAITRLYIVALRFGAPTSHRSRLDLYVLSFSDYVSDPRT</sequence>
<dbReference type="EMBL" id="BGZK01001853">
    <property type="protein sequence ID" value="GBP87337.1"/>
    <property type="molecule type" value="Genomic_DNA"/>
</dbReference>
<keyword evidence="3" id="KW-1185">Reference proteome</keyword>
<protein>
    <submittedName>
        <fullName evidence="2">Uncharacterized protein</fullName>
    </submittedName>
</protein>
<feature type="region of interest" description="Disordered" evidence="1">
    <location>
        <begin position="32"/>
        <end position="89"/>
    </location>
</feature>
<comment type="caution">
    <text evidence="2">The sequence shown here is derived from an EMBL/GenBank/DDBJ whole genome shotgun (WGS) entry which is preliminary data.</text>
</comment>
<dbReference type="AlphaFoldDB" id="A0A4C1ZL53"/>
<feature type="compositionally biased region" description="Basic residues" evidence="1">
    <location>
        <begin position="78"/>
        <end position="89"/>
    </location>
</feature>
<evidence type="ECO:0000313" key="2">
    <source>
        <dbReference type="EMBL" id="GBP87337.1"/>
    </source>
</evidence>
<accession>A0A4C1ZL53</accession>
<evidence type="ECO:0000256" key="1">
    <source>
        <dbReference type="SAM" id="MobiDB-lite"/>
    </source>
</evidence>
<evidence type="ECO:0000313" key="3">
    <source>
        <dbReference type="Proteomes" id="UP000299102"/>
    </source>
</evidence>
<reference evidence="2 3" key="1">
    <citation type="journal article" date="2019" name="Commun. Biol.">
        <title>The bagworm genome reveals a unique fibroin gene that provides high tensile strength.</title>
        <authorList>
            <person name="Kono N."/>
            <person name="Nakamura H."/>
            <person name="Ohtoshi R."/>
            <person name="Tomita M."/>
            <person name="Numata K."/>
            <person name="Arakawa K."/>
        </authorList>
    </citation>
    <scope>NUCLEOTIDE SEQUENCE [LARGE SCALE GENOMIC DNA]</scope>
</reference>
<proteinExistence type="predicted"/>
<dbReference type="Proteomes" id="UP000299102">
    <property type="component" value="Unassembled WGS sequence"/>
</dbReference>
<organism evidence="2 3">
    <name type="scientific">Eumeta variegata</name>
    <name type="common">Bagworm moth</name>
    <name type="synonym">Eumeta japonica</name>
    <dbReference type="NCBI Taxonomy" id="151549"/>
    <lineage>
        <taxon>Eukaryota</taxon>
        <taxon>Metazoa</taxon>
        <taxon>Ecdysozoa</taxon>
        <taxon>Arthropoda</taxon>
        <taxon>Hexapoda</taxon>
        <taxon>Insecta</taxon>
        <taxon>Pterygota</taxon>
        <taxon>Neoptera</taxon>
        <taxon>Endopterygota</taxon>
        <taxon>Lepidoptera</taxon>
        <taxon>Glossata</taxon>
        <taxon>Ditrysia</taxon>
        <taxon>Tineoidea</taxon>
        <taxon>Psychidae</taxon>
        <taxon>Oiketicinae</taxon>
        <taxon>Eumeta</taxon>
    </lineage>
</organism>
<feature type="compositionally biased region" description="Polar residues" evidence="1">
    <location>
        <begin position="59"/>
        <end position="68"/>
    </location>
</feature>